<dbReference type="Proteomes" id="UP001356427">
    <property type="component" value="Unassembled WGS sequence"/>
</dbReference>
<evidence type="ECO:0000313" key="3">
    <source>
        <dbReference type="Proteomes" id="UP001356427"/>
    </source>
</evidence>
<evidence type="ECO:0000256" key="1">
    <source>
        <dbReference type="SAM" id="MobiDB-lite"/>
    </source>
</evidence>
<comment type="caution">
    <text evidence="2">The sequence shown here is derived from an EMBL/GenBank/DDBJ whole genome shotgun (WGS) entry which is preliminary data.</text>
</comment>
<protein>
    <submittedName>
        <fullName evidence="2">Uncharacterized protein</fullName>
    </submittedName>
</protein>
<reference evidence="2 3" key="1">
    <citation type="submission" date="2021-04" db="EMBL/GenBank/DDBJ databases">
        <authorList>
            <person name="De Guttry C."/>
            <person name="Zahm M."/>
            <person name="Klopp C."/>
            <person name="Cabau C."/>
            <person name="Louis A."/>
            <person name="Berthelot C."/>
            <person name="Parey E."/>
            <person name="Roest Crollius H."/>
            <person name="Montfort J."/>
            <person name="Robinson-Rechavi M."/>
            <person name="Bucao C."/>
            <person name="Bouchez O."/>
            <person name="Gislard M."/>
            <person name="Lluch J."/>
            <person name="Milhes M."/>
            <person name="Lampietro C."/>
            <person name="Lopez Roques C."/>
            <person name="Donnadieu C."/>
            <person name="Braasch I."/>
            <person name="Desvignes T."/>
            <person name="Postlethwait J."/>
            <person name="Bobe J."/>
            <person name="Wedekind C."/>
            <person name="Guiguen Y."/>
        </authorList>
    </citation>
    <scope>NUCLEOTIDE SEQUENCE [LARGE SCALE GENOMIC DNA]</scope>
    <source>
        <strain evidence="2">Cs_M1</strain>
        <tissue evidence="2">Blood</tissue>
    </source>
</reference>
<organism evidence="2 3">
    <name type="scientific">Coregonus suidteri</name>
    <dbReference type="NCBI Taxonomy" id="861788"/>
    <lineage>
        <taxon>Eukaryota</taxon>
        <taxon>Metazoa</taxon>
        <taxon>Chordata</taxon>
        <taxon>Craniata</taxon>
        <taxon>Vertebrata</taxon>
        <taxon>Euteleostomi</taxon>
        <taxon>Actinopterygii</taxon>
        <taxon>Neopterygii</taxon>
        <taxon>Teleostei</taxon>
        <taxon>Protacanthopterygii</taxon>
        <taxon>Salmoniformes</taxon>
        <taxon>Salmonidae</taxon>
        <taxon>Coregoninae</taxon>
        <taxon>Coregonus</taxon>
    </lineage>
</organism>
<proteinExistence type="predicted"/>
<keyword evidence="3" id="KW-1185">Reference proteome</keyword>
<accession>A0AAN8QBW6</accession>
<name>A0AAN8QBW6_9TELE</name>
<gene>
    <name evidence="2" type="ORF">J4Q44_G00389880</name>
</gene>
<feature type="region of interest" description="Disordered" evidence="1">
    <location>
        <begin position="1"/>
        <end position="24"/>
    </location>
</feature>
<dbReference type="EMBL" id="JAGTTL010000714">
    <property type="protein sequence ID" value="KAK6285185.1"/>
    <property type="molecule type" value="Genomic_DNA"/>
</dbReference>
<sequence length="55" mass="6520">MKADQLKTEPESRASQRCSTEPRGHRPFLIMRMLASFNQILTRLWTTNRTTDNRK</sequence>
<evidence type="ECO:0000313" key="2">
    <source>
        <dbReference type="EMBL" id="KAK6285185.1"/>
    </source>
</evidence>
<dbReference type="AlphaFoldDB" id="A0AAN8QBW6"/>